<feature type="domain" description="DUF2148" evidence="1">
    <location>
        <begin position="84"/>
        <end position="145"/>
    </location>
</feature>
<dbReference type="Pfam" id="PF09918">
    <property type="entry name" value="DUF2148"/>
    <property type="match status" value="1"/>
</dbReference>
<dbReference type="AlphaFoldDB" id="A0A7C4D371"/>
<dbReference type="PANTHER" id="PTHR40101:SF1">
    <property type="entry name" value="4FE-4S DOMAIN-CONTAINING PROTEIN"/>
    <property type="match status" value="1"/>
</dbReference>
<evidence type="ECO:0000313" key="2">
    <source>
        <dbReference type="EMBL" id="HGM06943.1"/>
    </source>
</evidence>
<comment type="caution">
    <text evidence="2">The sequence shown here is derived from an EMBL/GenBank/DDBJ whole genome shotgun (WGS) entry which is preliminary data.</text>
</comment>
<dbReference type="EMBL" id="DTCA01000034">
    <property type="protein sequence ID" value="HGM06943.1"/>
    <property type="molecule type" value="Genomic_DNA"/>
</dbReference>
<proteinExistence type="predicted"/>
<evidence type="ECO:0000259" key="1">
    <source>
        <dbReference type="Pfam" id="PF09918"/>
    </source>
</evidence>
<accession>A0A7C4D371</accession>
<protein>
    <submittedName>
        <fullName evidence="2">Ferredoxin</fullName>
    </submittedName>
</protein>
<name>A0A7C4D371_9CREN</name>
<gene>
    <name evidence="2" type="ORF">ENU31_00840</name>
</gene>
<dbReference type="PANTHER" id="PTHR40101">
    <property type="entry name" value="CONSERVED PROTEIN"/>
    <property type="match status" value="1"/>
</dbReference>
<sequence>MAISALTAPKARGYDNITIKILDDAEEIERLANKMEELSSTYGDFFKRDAQSIRKSLAVILIGCKIVDMGLKTPQKWNLDANVVNSLINLGIAIGSAVKTASIHNVDNRVMFSAGVAAQELGLIEGDIVYAIPLTASAKNPYFDRVFKT</sequence>
<dbReference type="InterPro" id="IPR019224">
    <property type="entry name" value="DUF2148"/>
</dbReference>
<reference evidence="2" key="1">
    <citation type="journal article" date="2020" name="mSystems">
        <title>Genome- and Community-Level Interaction Insights into Carbon Utilization and Element Cycling Functions of Hydrothermarchaeota in Hydrothermal Sediment.</title>
        <authorList>
            <person name="Zhou Z."/>
            <person name="Liu Y."/>
            <person name="Xu W."/>
            <person name="Pan J."/>
            <person name="Luo Z.H."/>
            <person name="Li M."/>
        </authorList>
    </citation>
    <scope>NUCLEOTIDE SEQUENCE [LARGE SCALE GENOMIC DNA]</scope>
    <source>
        <strain evidence="2">SpSt-658</strain>
    </source>
</reference>
<organism evidence="2">
    <name type="scientific">Ignisphaera aggregans</name>
    <dbReference type="NCBI Taxonomy" id="334771"/>
    <lineage>
        <taxon>Archaea</taxon>
        <taxon>Thermoproteota</taxon>
        <taxon>Thermoprotei</taxon>
        <taxon>Desulfurococcales</taxon>
        <taxon>Desulfurococcaceae</taxon>
        <taxon>Ignisphaera</taxon>
    </lineage>
</organism>